<dbReference type="PROSITE" id="PS00107">
    <property type="entry name" value="PROTEIN_KINASE_ATP"/>
    <property type="match status" value="1"/>
</dbReference>
<comment type="similarity">
    <text evidence="7">Belongs to the protein kinase superfamily.</text>
</comment>
<evidence type="ECO:0000313" key="11">
    <source>
        <dbReference type="RefSeq" id="XP_012945981.1"/>
    </source>
</evidence>
<sequence>MGSGHSSKNESFDGSGKVNFDHFQILRAIGKGSFGKVCIVQKKDSKMMFAMKYMNKASCLQQEAVSNVIREVDILKKVEHAFLVNVWYCFQDEEDMFMVNDCILFPEITTSLLYRLLQLWRFLSFCIQANVSEIDVTLETLRLKYLIHRDIKPDNILLDEEGHVHITDFNIATELAEGEVATSLSGTKPYMAPEVFSTAIGDCPGYSFAVDWWALGVTLFELLKKRRPFSIHSESNPQETRHTIYNTKLHFPGHVSEELNDLLRQLLHVDPKQRMQSAHTVQNHSAMAAVDFEKVKVKAIKPLFVPSKDNLNCDPTYELEEMIIETKPLHKKKKRLAKQSSKKDSLTSDSLNRSLDTAPDLFKGFHYYNRELIINGKSPSGEDDEDENAEHNKDQVNVTAALNSSAQPTGSPGTTTDSRDNPSRNHQATSDGTVS</sequence>
<dbReference type="InterPro" id="IPR008271">
    <property type="entry name" value="Ser/Thr_kinase_AS"/>
</dbReference>
<feature type="region of interest" description="Disordered" evidence="8">
    <location>
        <begin position="376"/>
        <end position="435"/>
    </location>
</feature>
<gene>
    <name evidence="11" type="primary">LOC101849589</name>
</gene>
<dbReference type="GO" id="GO:0016301">
    <property type="term" value="F:kinase activity"/>
    <property type="evidence" value="ECO:0007669"/>
    <property type="project" value="UniProtKB-KW"/>
</dbReference>
<feature type="domain" description="Protein kinase" evidence="9">
    <location>
        <begin position="23"/>
        <end position="287"/>
    </location>
</feature>
<dbReference type="GeneID" id="101849589"/>
<dbReference type="InterPro" id="IPR000719">
    <property type="entry name" value="Prot_kinase_dom"/>
</dbReference>
<keyword evidence="4 11" id="KW-0418">Kinase</keyword>
<keyword evidence="3 6" id="KW-0547">Nucleotide-binding</keyword>
<feature type="region of interest" description="Disordered" evidence="8">
    <location>
        <begin position="329"/>
        <end position="355"/>
    </location>
</feature>
<evidence type="ECO:0000256" key="8">
    <source>
        <dbReference type="SAM" id="MobiDB-lite"/>
    </source>
</evidence>
<keyword evidence="2" id="KW-0808">Transferase</keyword>
<accession>A0ABM1AE69</accession>
<evidence type="ECO:0000256" key="2">
    <source>
        <dbReference type="ARBA" id="ARBA00022679"/>
    </source>
</evidence>
<feature type="compositionally biased region" description="Polar residues" evidence="8">
    <location>
        <begin position="424"/>
        <end position="435"/>
    </location>
</feature>
<dbReference type="Proteomes" id="UP000694888">
    <property type="component" value="Unplaced"/>
</dbReference>
<dbReference type="PANTHER" id="PTHR24355:SF30">
    <property type="entry name" value="SERINE_THREONINE-PROTEIN KINASE 32B ISOFORM X1"/>
    <property type="match status" value="1"/>
</dbReference>
<name>A0ABM1AE69_APLCA</name>
<dbReference type="Pfam" id="PF00069">
    <property type="entry name" value="Pkinase"/>
    <property type="match status" value="1"/>
</dbReference>
<evidence type="ECO:0000259" key="9">
    <source>
        <dbReference type="PROSITE" id="PS50011"/>
    </source>
</evidence>
<dbReference type="PANTHER" id="PTHR24355">
    <property type="entry name" value="G PROTEIN-COUPLED RECEPTOR KINASE/RIBOSOMAL PROTEIN S6 KINASE"/>
    <property type="match status" value="1"/>
</dbReference>
<keyword evidence="10" id="KW-1185">Reference proteome</keyword>
<protein>
    <submittedName>
        <fullName evidence="11">Serine/threonine-protein kinase 32B</fullName>
    </submittedName>
</protein>
<dbReference type="InterPro" id="IPR017441">
    <property type="entry name" value="Protein_kinase_ATP_BS"/>
</dbReference>
<dbReference type="RefSeq" id="XP_012945981.1">
    <property type="nucleotide sequence ID" value="XM_013090527.2"/>
</dbReference>
<dbReference type="PROSITE" id="PS50011">
    <property type="entry name" value="PROTEIN_KINASE_DOM"/>
    <property type="match status" value="1"/>
</dbReference>
<keyword evidence="1 7" id="KW-0723">Serine/threonine-protein kinase</keyword>
<keyword evidence="5 6" id="KW-0067">ATP-binding</keyword>
<evidence type="ECO:0000256" key="7">
    <source>
        <dbReference type="RuleBase" id="RU000304"/>
    </source>
</evidence>
<reference evidence="11" key="1">
    <citation type="submission" date="2025-08" db="UniProtKB">
        <authorList>
            <consortium name="RefSeq"/>
        </authorList>
    </citation>
    <scope>IDENTIFICATION</scope>
</reference>
<dbReference type="PROSITE" id="PS00108">
    <property type="entry name" value="PROTEIN_KINASE_ST"/>
    <property type="match status" value="1"/>
</dbReference>
<evidence type="ECO:0000256" key="1">
    <source>
        <dbReference type="ARBA" id="ARBA00022527"/>
    </source>
</evidence>
<feature type="compositionally biased region" description="Polar residues" evidence="8">
    <location>
        <begin position="395"/>
        <end position="416"/>
    </location>
</feature>
<evidence type="ECO:0000256" key="3">
    <source>
        <dbReference type="ARBA" id="ARBA00022741"/>
    </source>
</evidence>
<dbReference type="SUPFAM" id="SSF56112">
    <property type="entry name" value="Protein kinase-like (PK-like)"/>
    <property type="match status" value="1"/>
</dbReference>
<dbReference type="Gene3D" id="3.30.200.20">
    <property type="entry name" value="Phosphorylase Kinase, domain 1"/>
    <property type="match status" value="1"/>
</dbReference>
<proteinExistence type="inferred from homology"/>
<evidence type="ECO:0000256" key="6">
    <source>
        <dbReference type="PROSITE-ProRule" id="PRU10141"/>
    </source>
</evidence>
<evidence type="ECO:0000256" key="4">
    <source>
        <dbReference type="ARBA" id="ARBA00022777"/>
    </source>
</evidence>
<evidence type="ECO:0000313" key="10">
    <source>
        <dbReference type="Proteomes" id="UP000694888"/>
    </source>
</evidence>
<evidence type="ECO:0000256" key="5">
    <source>
        <dbReference type="ARBA" id="ARBA00022840"/>
    </source>
</evidence>
<feature type="binding site" evidence="6">
    <location>
        <position position="52"/>
    </location>
    <ligand>
        <name>ATP</name>
        <dbReference type="ChEBI" id="CHEBI:30616"/>
    </ligand>
</feature>
<dbReference type="InterPro" id="IPR011009">
    <property type="entry name" value="Kinase-like_dom_sf"/>
</dbReference>
<organism evidence="10 11">
    <name type="scientific">Aplysia californica</name>
    <name type="common">California sea hare</name>
    <dbReference type="NCBI Taxonomy" id="6500"/>
    <lineage>
        <taxon>Eukaryota</taxon>
        <taxon>Metazoa</taxon>
        <taxon>Spiralia</taxon>
        <taxon>Lophotrochozoa</taxon>
        <taxon>Mollusca</taxon>
        <taxon>Gastropoda</taxon>
        <taxon>Heterobranchia</taxon>
        <taxon>Euthyneura</taxon>
        <taxon>Tectipleura</taxon>
        <taxon>Aplysiida</taxon>
        <taxon>Aplysioidea</taxon>
        <taxon>Aplysiidae</taxon>
        <taxon>Aplysia</taxon>
    </lineage>
</organism>
<dbReference type="SMART" id="SM00220">
    <property type="entry name" value="S_TKc"/>
    <property type="match status" value="1"/>
</dbReference>
<dbReference type="Gene3D" id="1.10.510.10">
    <property type="entry name" value="Transferase(Phosphotransferase) domain 1"/>
    <property type="match status" value="1"/>
</dbReference>